<proteinExistence type="predicted"/>
<name>A0ABD6Y412_LIMRT</name>
<comment type="caution">
    <text evidence="1">The sequence shown here is derived from an EMBL/GenBank/DDBJ whole genome shotgun (WGS) entry which is preliminary data.</text>
</comment>
<dbReference type="Proteomes" id="UP000245735">
    <property type="component" value="Unassembled WGS sequence"/>
</dbReference>
<gene>
    <name evidence="1" type="ORF">DKZ35_10060</name>
</gene>
<dbReference type="EMBL" id="QGHV01000081">
    <property type="protein sequence ID" value="PWT36492.1"/>
    <property type="molecule type" value="Genomic_DNA"/>
</dbReference>
<organism evidence="1 2">
    <name type="scientific">Limosilactobacillus reuteri</name>
    <name type="common">Lactobacillus reuteri</name>
    <dbReference type="NCBI Taxonomy" id="1598"/>
    <lineage>
        <taxon>Bacteria</taxon>
        <taxon>Bacillati</taxon>
        <taxon>Bacillota</taxon>
        <taxon>Bacilli</taxon>
        <taxon>Lactobacillales</taxon>
        <taxon>Lactobacillaceae</taxon>
        <taxon>Limosilactobacillus</taxon>
    </lineage>
</organism>
<accession>A0ABD6Y412</accession>
<evidence type="ECO:0000313" key="2">
    <source>
        <dbReference type="Proteomes" id="UP000245735"/>
    </source>
</evidence>
<protein>
    <submittedName>
        <fullName evidence="1">Uncharacterized protein</fullName>
    </submittedName>
</protein>
<reference evidence="2" key="1">
    <citation type="journal article" date="2018" name="Front. Microbiol.">
        <title>Comparative Genomics of the Herbivore Gut Symbiont Lactobacillus reuteri Reveals Genetic Diversity and Lifestyle Adaptation.</title>
        <authorList>
            <person name="Zhao J."/>
        </authorList>
    </citation>
    <scope>NUCLEOTIDE SEQUENCE [LARGE SCALE GENOMIC DNA]</scope>
    <source>
        <strain evidence="2">LR9</strain>
    </source>
</reference>
<sequence length="15" mass="1787">MSSFKGRCKINKRMT</sequence>
<evidence type="ECO:0000313" key="1">
    <source>
        <dbReference type="EMBL" id="PWT36492.1"/>
    </source>
</evidence>